<protein>
    <submittedName>
        <fullName evidence="4">Chondroitin proteoglycan 3</fullName>
    </submittedName>
</protein>
<evidence type="ECO:0000313" key="2">
    <source>
        <dbReference type="EMBL" id="VDK25710.1"/>
    </source>
</evidence>
<keyword evidence="3" id="KW-1185">Reference proteome</keyword>
<keyword evidence="1" id="KW-0732">Signal</keyword>
<dbReference type="EMBL" id="UYRR01010969">
    <property type="protein sequence ID" value="VDK25710.1"/>
    <property type="molecule type" value="Genomic_DNA"/>
</dbReference>
<feature type="signal peptide" evidence="1">
    <location>
        <begin position="1"/>
        <end position="18"/>
    </location>
</feature>
<organism evidence="4">
    <name type="scientific">Anisakis simplex</name>
    <name type="common">Herring worm</name>
    <dbReference type="NCBI Taxonomy" id="6269"/>
    <lineage>
        <taxon>Eukaryota</taxon>
        <taxon>Metazoa</taxon>
        <taxon>Ecdysozoa</taxon>
        <taxon>Nematoda</taxon>
        <taxon>Chromadorea</taxon>
        <taxon>Rhabditida</taxon>
        <taxon>Spirurina</taxon>
        <taxon>Ascaridomorpha</taxon>
        <taxon>Ascaridoidea</taxon>
        <taxon>Anisakidae</taxon>
        <taxon>Anisakis</taxon>
        <taxon>Anisakis simplex complex</taxon>
    </lineage>
</organism>
<dbReference type="AlphaFoldDB" id="A0A0M3JDR3"/>
<evidence type="ECO:0000256" key="1">
    <source>
        <dbReference type="SAM" id="SignalP"/>
    </source>
</evidence>
<dbReference type="Proteomes" id="UP000267096">
    <property type="component" value="Unassembled WGS sequence"/>
</dbReference>
<proteinExistence type="predicted"/>
<accession>A0A0M3JDR3</accession>
<evidence type="ECO:0000313" key="4">
    <source>
        <dbReference type="WBParaSite" id="ASIM_0000575301-mRNA-1"/>
    </source>
</evidence>
<sequence length="126" mass="13377">MQTPWILIGVVFVATAYAVLKCDEDDSLCMSMARADDDNSTQCEGMAKCFSDDDCHGGTCLGIAVGKCNCGGCLSLLPCEDDSSCGGLKGACDTKKKTCDCDAGMSLHLIRLVYKFLSYVGNTLTF</sequence>
<dbReference type="PANTHER" id="PTHR37973:SF3">
    <property type="entry name" value="CHONDROITIN PROTEOGLYCAN 3-RELATED"/>
    <property type="match status" value="1"/>
</dbReference>
<gene>
    <name evidence="2" type="ORF">ASIM_LOCUS5545</name>
</gene>
<name>A0A0M3JDR3_ANISI</name>
<dbReference type="InterPro" id="IPR039260">
    <property type="entry name" value="Cpg-3"/>
</dbReference>
<dbReference type="PANTHER" id="PTHR37973">
    <property type="entry name" value="CHONDROITIN PROTEOGLYCAN 3"/>
    <property type="match status" value="1"/>
</dbReference>
<feature type="chain" id="PRO_5043120859" evidence="1">
    <location>
        <begin position="19"/>
        <end position="126"/>
    </location>
</feature>
<evidence type="ECO:0000313" key="3">
    <source>
        <dbReference type="Proteomes" id="UP000267096"/>
    </source>
</evidence>
<reference evidence="2 3" key="2">
    <citation type="submission" date="2018-11" db="EMBL/GenBank/DDBJ databases">
        <authorList>
            <consortium name="Pathogen Informatics"/>
        </authorList>
    </citation>
    <scope>NUCLEOTIDE SEQUENCE [LARGE SCALE GENOMIC DNA]</scope>
</reference>
<reference evidence="4" key="1">
    <citation type="submission" date="2017-02" db="UniProtKB">
        <authorList>
            <consortium name="WormBaseParasite"/>
        </authorList>
    </citation>
    <scope>IDENTIFICATION</scope>
</reference>
<dbReference type="OrthoDB" id="5822889at2759"/>
<dbReference type="WBParaSite" id="ASIM_0000575301-mRNA-1">
    <property type="protein sequence ID" value="ASIM_0000575301-mRNA-1"/>
    <property type="gene ID" value="ASIM_0000575301"/>
</dbReference>